<dbReference type="InParanoid" id="A3LXY1"/>
<dbReference type="HOGENOM" id="CLU_750104_0_0_1"/>
<dbReference type="OMA" id="IFLPLWF"/>
<gene>
    <name evidence="2" type="ORF">PICST_32979</name>
</gene>
<feature type="transmembrane region" description="Helical" evidence="1">
    <location>
        <begin position="106"/>
        <end position="127"/>
    </location>
</feature>
<sequence length="397" mass="45263">MPILSSSIAISTRLGYSLIPTNSLLARATSIHISRSRPVLSKKTDAKIQIRKYYNSSSHSYKQEYEKQKYDQLIRDQIIQSSLAGSSLGSGGHGIKDNRRLSLKTIFLLIATSSSLSMVIYVAIQLLKFQDEDANQPVSRKRIFLPFWVNSNLLYQKTFSFPAGLSYLDKEYKAYLETEMAQLNKFKTKSDYDNYIEIFENDNIRFKVLEQVSSNLKVKQVFGLPLVVEKPADSKLQIWLETKYPSVSGLEITIEKTKATEQSKKSTSISASWTVKSINIVSIINGALVSMGLKLDRLDNSEAQLKTSERGSGKIHEVPVVDRKDNSIVNKNRDYNVIFSGELIIKDKNQFESGVLKYEGLFDFDHLMINRGVKIHKMELYMRHKSNPNELVKYKIM</sequence>
<dbReference type="Proteomes" id="UP000002258">
    <property type="component" value="Chromosome 6"/>
</dbReference>
<keyword evidence="1" id="KW-1133">Transmembrane helix</keyword>
<name>A3LXY1_PICST</name>
<dbReference type="OrthoDB" id="4088947at2759"/>
<organism evidence="2 3">
    <name type="scientific">Scheffersomyces stipitis (strain ATCC 58785 / CBS 6054 / NBRC 10063 / NRRL Y-11545)</name>
    <name type="common">Yeast</name>
    <name type="synonym">Pichia stipitis</name>
    <dbReference type="NCBI Taxonomy" id="322104"/>
    <lineage>
        <taxon>Eukaryota</taxon>
        <taxon>Fungi</taxon>
        <taxon>Dikarya</taxon>
        <taxon>Ascomycota</taxon>
        <taxon>Saccharomycotina</taxon>
        <taxon>Pichiomycetes</taxon>
        <taxon>Debaryomycetaceae</taxon>
        <taxon>Scheffersomyces</taxon>
    </lineage>
</organism>
<evidence type="ECO:0000313" key="2">
    <source>
        <dbReference type="EMBL" id="ABN67541.2"/>
    </source>
</evidence>
<reference evidence="2 3" key="1">
    <citation type="journal article" date="2007" name="Nat. Biotechnol.">
        <title>Genome sequence of the lignocellulose-bioconverting and xylose-fermenting yeast Pichia stipitis.</title>
        <authorList>
            <person name="Jeffries T.W."/>
            <person name="Grigoriev I.V."/>
            <person name="Grimwood J."/>
            <person name="Laplaza J.M."/>
            <person name="Aerts A."/>
            <person name="Salamov A."/>
            <person name="Schmutz J."/>
            <person name="Lindquist E."/>
            <person name="Dehal P."/>
            <person name="Shapiro H."/>
            <person name="Jin Y.S."/>
            <person name="Passoth V."/>
            <person name="Richardson P.M."/>
        </authorList>
    </citation>
    <scope>NUCLEOTIDE SEQUENCE [LARGE SCALE GENOMIC DNA]</scope>
    <source>
        <strain evidence="3">ATCC 58785 / CBS 6054 / NBRC 10063 / NRRL Y-11545</strain>
    </source>
</reference>
<dbReference type="AlphaFoldDB" id="A3LXY1"/>
<keyword evidence="3" id="KW-1185">Reference proteome</keyword>
<protein>
    <submittedName>
        <fullName evidence="2">Uncharacterized protein</fullName>
    </submittedName>
</protein>
<accession>A3LXY1</accession>
<dbReference type="GeneID" id="4840183"/>
<dbReference type="RefSeq" id="XP_001385570.2">
    <property type="nucleotide sequence ID" value="XM_001385533.1"/>
</dbReference>
<keyword evidence="1" id="KW-0812">Transmembrane</keyword>
<dbReference type="KEGG" id="pic:PICST_32979"/>
<dbReference type="EMBL" id="CP000500">
    <property type="protein sequence ID" value="ABN67541.2"/>
    <property type="molecule type" value="Genomic_DNA"/>
</dbReference>
<evidence type="ECO:0000313" key="3">
    <source>
        <dbReference type="Proteomes" id="UP000002258"/>
    </source>
</evidence>
<dbReference type="eggNOG" id="ENOG502T3B2">
    <property type="taxonomic scope" value="Eukaryota"/>
</dbReference>
<keyword evidence="1" id="KW-0472">Membrane</keyword>
<evidence type="ECO:0000256" key="1">
    <source>
        <dbReference type="SAM" id="Phobius"/>
    </source>
</evidence>
<proteinExistence type="predicted"/>